<evidence type="ECO:0000256" key="1">
    <source>
        <dbReference type="SAM" id="SignalP"/>
    </source>
</evidence>
<feature type="chain" id="PRO_5017475181" evidence="1">
    <location>
        <begin position="23"/>
        <end position="114"/>
    </location>
</feature>
<protein>
    <submittedName>
        <fullName evidence="2">Murein L,D-transpeptidase</fullName>
    </submittedName>
</protein>
<feature type="signal peptide" evidence="1">
    <location>
        <begin position="1"/>
        <end position="22"/>
    </location>
</feature>
<keyword evidence="1" id="KW-0732">Signal</keyword>
<evidence type="ECO:0000313" key="2">
    <source>
        <dbReference type="EMBL" id="RJF92144.1"/>
    </source>
</evidence>
<name>A0A3A3FI00_9BURK</name>
<dbReference type="AlphaFoldDB" id="A0A3A3FI00"/>
<dbReference type="RefSeq" id="WP_119772030.1">
    <property type="nucleotide sequence ID" value="NZ_QYUO01000003.1"/>
</dbReference>
<gene>
    <name evidence="2" type="ORF">D3871_26235</name>
</gene>
<evidence type="ECO:0000313" key="3">
    <source>
        <dbReference type="Proteomes" id="UP000265955"/>
    </source>
</evidence>
<sequence length="114" mass="12687">MVVVNLALASICFAGNCFPALVGDNTPAGTFSLSHQQIPDPGYGGDILVYKENRRYLWAIHRVYTLNPAERRMERLKSAQADARRSITNGCINVMPDVYQKLVDCCSRDVLVIL</sequence>
<dbReference type="EMBL" id="QYUO01000003">
    <property type="protein sequence ID" value="RJF92144.1"/>
    <property type="molecule type" value="Genomic_DNA"/>
</dbReference>
<reference evidence="3" key="1">
    <citation type="submission" date="2018-09" db="EMBL/GenBank/DDBJ databases">
        <authorList>
            <person name="Zhu H."/>
        </authorList>
    </citation>
    <scope>NUCLEOTIDE SEQUENCE [LARGE SCALE GENOMIC DNA]</scope>
    <source>
        <strain evidence="3">K1R23-30</strain>
    </source>
</reference>
<proteinExistence type="predicted"/>
<dbReference type="OrthoDB" id="7202732at2"/>
<organism evidence="2 3">
    <name type="scientific">Noviherbaspirillum saxi</name>
    <dbReference type="NCBI Taxonomy" id="2320863"/>
    <lineage>
        <taxon>Bacteria</taxon>
        <taxon>Pseudomonadati</taxon>
        <taxon>Pseudomonadota</taxon>
        <taxon>Betaproteobacteria</taxon>
        <taxon>Burkholderiales</taxon>
        <taxon>Oxalobacteraceae</taxon>
        <taxon>Noviherbaspirillum</taxon>
    </lineage>
</organism>
<comment type="caution">
    <text evidence="2">The sequence shown here is derived from an EMBL/GenBank/DDBJ whole genome shotgun (WGS) entry which is preliminary data.</text>
</comment>
<dbReference type="Proteomes" id="UP000265955">
    <property type="component" value="Unassembled WGS sequence"/>
</dbReference>
<keyword evidence="3" id="KW-1185">Reference proteome</keyword>
<accession>A0A3A3FI00</accession>